<name>A0A1I5QYS3_9GAMM</name>
<organism evidence="1 2">
    <name type="scientific">Ectopseudomonas composti</name>
    <dbReference type="NCBI Taxonomy" id="658457"/>
    <lineage>
        <taxon>Bacteria</taxon>
        <taxon>Pseudomonadati</taxon>
        <taxon>Pseudomonadota</taxon>
        <taxon>Gammaproteobacteria</taxon>
        <taxon>Pseudomonadales</taxon>
        <taxon>Pseudomonadaceae</taxon>
        <taxon>Ectopseudomonas</taxon>
    </lineage>
</organism>
<dbReference type="AlphaFoldDB" id="A0A1I5QYS3"/>
<protein>
    <recommendedName>
        <fullName evidence="3">Enoyl-(Acyl carrier protein) reductase</fullName>
    </recommendedName>
</protein>
<proteinExistence type="predicted"/>
<evidence type="ECO:0000313" key="2">
    <source>
        <dbReference type="Proteomes" id="UP000182400"/>
    </source>
</evidence>
<dbReference type="InterPro" id="IPR036291">
    <property type="entry name" value="NAD(P)-bd_dom_sf"/>
</dbReference>
<sequence length="86" mass="9239">MKDATEVWIRYIIKEPGPPGITANVLAPGAIETDFVHGAVRDNTQLNALVAGNTALDRTSLTISERGEGGRWVNGQRIEASGCMFL</sequence>
<dbReference type="STRING" id="658457.SAMN05216601_113123"/>
<gene>
    <name evidence="1" type="ORF">SAMN05216601_113123</name>
</gene>
<dbReference type="Gene3D" id="3.40.50.720">
    <property type="entry name" value="NAD(P)-binding Rossmann-like Domain"/>
    <property type="match status" value="1"/>
</dbReference>
<dbReference type="SUPFAM" id="SSF51735">
    <property type="entry name" value="NAD(P)-binding Rossmann-fold domains"/>
    <property type="match status" value="1"/>
</dbReference>
<evidence type="ECO:0000313" key="1">
    <source>
        <dbReference type="EMBL" id="SFP51464.1"/>
    </source>
</evidence>
<evidence type="ECO:0008006" key="3">
    <source>
        <dbReference type="Google" id="ProtNLM"/>
    </source>
</evidence>
<accession>A0A1I5QYS3</accession>
<reference evidence="1 2" key="1">
    <citation type="submission" date="2016-10" db="EMBL/GenBank/DDBJ databases">
        <authorList>
            <person name="de Groot N.N."/>
        </authorList>
    </citation>
    <scope>NUCLEOTIDE SEQUENCE [LARGE SCALE GENOMIC DNA]</scope>
    <source>
        <strain evidence="1 2">CCUG 59231</strain>
    </source>
</reference>
<dbReference type="EMBL" id="FOWP01000013">
    <property type="protein sequence ID" value="SFP51464.1"/>
    <property type="molecule type" value="Genomic_DNA"/>
</dbReference>
<dbReference type="Proteomes" id="UP000182400">
    <property type="component" value="Unassembled WGS sequence"/>
</dbReference>